<protein>
    <submittedName>
        <fullName evidence="1">Uncharacterized protein</fullName>
    </submittedName>
</protein>
<gene>
    <name evidence="1" type="ORF">FIBSPDRAFT_445549</name>
</gene>
<proteinExistence type="predicted"/>
<evidence type="ECO:0000313" key="1">
    <source>
        <dbReference type="EMBL" id="KZP23771.1"/>
    </source>
</evidence>
<keyword evidence="2" id="KW-1185">Reference proteome</keyword>
<sequence>MIDGPRRVVVVTVAIKFFFPFYGTSYFKAHYPLSWAPMTLKHNSAAQLRVVGSASSHRCRKEVIVDKCIWMRTTMIWNNDKLRAEREANTHKPPTRHPMRHPTANLWQVRECKRPPSASLSPTPNKSAIVCTPTNTIALHTRVPQSYTPASIWR</sequence>
<dbReference type="Proteomes" id="UP000076532">
    <property type="component" value="Unassembled WGS sequence"/>
</dbReference>
<reference evidence="1 2" key="1">
    <citation type="journal article" date="2016" name="Mol. Biol. Evol.">
        <title>Comparative Genomics of Early-Diverging Mushroom-Forming Fungi Provides Insights into the Origins of Lignocellulose Decay Capabilities.</title>
        <authorList>
            <person name="Nagy L.G."/>
            <person name="Riley R."/>
            <person name="Tritt A."/>
            <person name="Adam C."/>
            <person name="Daum C."/>
            <person name="Floudas D."/>
            <person name="Sun H."/>
            <person name="Yadav J.S."/>
            <person name="Pangilinan J."/>
            <person name="Larsson K.H."/>
            <person name="Matsuura K."/>
            <person name="Barry K."/>
            <person name="Labutti K."/>
            <person name="Kuo R."/>
            <person name="Ohm R.A."/>
            <person name="Bhattacharya S.S."/>
            <person name="Shirouzu T."/>
            <person name="Yoshinaga Y."/>
            <person name="Martin F.M."/>
            <person name="Grigoriev I.V."/>
            <person name="Hibbett D.S."/>
        </authorList>
    </citation>
    <scope>NUCLEOTIDE SEQUENCE [LARGE SCALE GENOMIC DNA]</scope>
    <source>
        <strain evidence="1 2">CBS 109695</strain>
    </source>
</reference>
<organism evidence="1 2">
    <name type="scientific">Athelia psychrophila</name>
    <dbReference type="NCBI Taxonomy" id="1759441"/>
    <lineage>
        <taxon>Eukaryota</taxon>
        <taxon>Fungi</taxon>
        <taxon>Dikarya</taxon>
        <taxon>Basidiomycota</taxon>
        <taxon>Agaricomycotina</taxon>
        <taxon>Agaricomycetes</taxon>
        <taxon>Agaricomycetidae</taxon>
        <taxon>Atheliales</taxon>
        <taxon>Atheliaceae</taxon>
        <taxon>Athelia</taxon>
    </lineage>
</organism>
<evidence type="ECO:0000313" key="2">
    <source>
        <dbReference type="Proteomes" id="UP000076532"/>
    </source>
</evidence>
<dbReference type="AlphaFoldDB" id="A0A166M9I2"/>
<accession>A0A166M9I2</accession>
<dbReference type="EMBL" id="KV417530">
    <property type="protein sequence ID" value="KZP23771.1"/>
    <property type="molecule type" value="Genomic_DNA"/>
</dbReference>
<name>A0A166M9I2_9AGAM</name>